<reference evidence="3" key="1">
    <citation type="submission" date="2021-02" db="EMBL/GenBank/DDBJ databases">
        <authorList>
            <person name="Nowell W R."/>
        </authorList>
    </citation>
    <scope>NUCLEOTIDE SEQUENCE</scope>
</reference>
<evidence type="ECO:0000256" key="1">
    <source>
        <dbReference type="SAM" id="MobiDB-lite"/>
    </source>
</evidence>
<organism evidence="3 4">
    <name type="scientific">Didymodactylos carnosus</name>
    <dbReference type="NCBI Taxonomy" id="1234261"/>
    <lineage>
        <taxon>Eukaryota</taxon>
        <taxon>Metazoa</taxon>
        <taxon>Spiralia</taxon>
        <taxon>Gnathifera</taxon>
        <taxon>Rotifera</taxon>
        <taxon>Eurotatoria</taxon>
        <taxon>Bdelloidea</taxon>
        <taxon>Philodinida</taxon>
        <taxon>Philodinidae</taxon>
        <taxon>Didymodactylos</taxon>
    </lineage>
</organism>
<gene>
    <name evidence="2" type="ORF">OVA965_LOCUS2814</name>
    <name evidence="3" type="ORF">TMI583_LOCUS2813</name>
</gene>
<dbReference type="EMBL" id="CAJNOK010000632">
    <property type="protein sequence ID" value="CAF0765951.1"/>
    <property type="molecule type" value="Genomic_DNA"/>
</dbReference>
<proteinExistence type="predicted"/>
<protein>
    <submittedName>
        <fullName evidence="3">Uncharacterized protein</fullName>
    </submittedName>
</protein>
<feature type="compositionally biased region" description="Low complexity" evidence="1">
    <location>
        <begin position="274"/>
        <end position="294"/>
    </location>
</feature>
<dbReference type="EMBL" id="CAJOBA010000632">
    <property type="protein sequence ID" value="CAF3546160.1"/>
    <property type="molecule type" value="Genomic_DNA"/>
</dbReference>
<comment type="caution">
    <text evidence="3">The sequence shown here is derived from an EMBL/GenBank/DDBJ whole genome shotgun (WGS) entry which is preliminary data.</text>
</comment>
<evidence type="ECO:0000313" key="4">
    <source>
        <dbReference type="Proteomes" id="UP000682733"/>
    </source>
</evidence>
<dbReference type="Proteomes" id="UP000677228">
    <property type="component" value="Unassembled WGS sequence"/>
</dbReference>
<sequence length="893" mass="102024">MISYLLCVHLSQETSSSITQSMDNKFFRQVPNRFISQDQADACKVEKLTNLFPEMKSTIELEIFKINNLSSTIERLSRIYPVSTAIDIRDDTLHVLVGPYSIRLAPALFAAFHLKQVSQTIMQTTPKRRELTTTAAATETTTTTAAATETTTTTAAATEATTTNSTVSVGGKLRSQRRQREVALRRFRRAVRKIGLVKQIIDRLQTPSILTPINQYELHNHGIYELVLRRQSSSTDDSQKLFEQMKDYKEPDEQNPFLASNFIKITSLLNLLGSSTTQQPQPQPQLQQPQLQQPQEEKAEKINFIKSNTTVPLVIEKDLNENERSTPYEINSNELTENLLDLSSNDSTNHSSVINHLLAPVSSSSTPPLSTITTTLSTSRESFGASKAQAILSEQSRTNSTDNSYNDTPLSTSFNDNTTTLLTSIEPITRFEQPLDQHSSLIPTDEDSLINNISNILTNHLMFKKNYDTINDSSITDSGISLNTNSGREKTTYDFGRIIQRIKMTVEQKLFENDVDQQLKSTNDNSPSSIPLVNDNSHSISKHNGIVNRRQQLLALHAVSCHETHSDDYYDIIENNVDKNNNNTNTENKEKLLIKHQNWSLKSHSFDMTNSSDSELNDATSCDAEKIHMTSQFISKGVQTDPRIKNSSRSRFLDKIRLYIDSCIRHREELFNQYNISNSYYEQHYTNMHEIQRVEYRDLLNVRNEILNRFDWVIIEMENISDNLRLHQITISDAELFIHRPLVQEVIESSLIANENKSSQNLAVITAPNEQEWQMYNRDLRETKDDLEYIGTLVQRGISKVYNIYQCCYRIQMHINTTHNPIYLNSDNDNDTVQTKAPIVNNPNNSLTLITPVEYTDVYSVRSYSKSIRSYMVDIQQVDEEHKQVLENLCPDM</sequence>
<dbReference type="Proteomes" id="UP000682733">
    <property type="component" value="Unassembled WGS sequence"/>
</dbReference>
<evidence type="ECO:0000313" key="2">
    <source>
        <dbReference type="EMBL" id="CAF0765951.1"/>
    </source>
</evidence>
<feature type="region of interest" description="Disordered" evidence="1">
    <location>
        <begin position="274"/>
        <end position="296"/>
    </location>
</feature>
<evidence type="ECO:0000313" key="3">
    <source>
        <dbReference type="EMBL" id="CAF3546160.1"/>
    </source>
</evidence>
<accession>A0A8S2GQ67</accession>
<name>A0A8S2GQ67_9BILA</name>
<feature type="region of interest" description="Disordered" evidence="1">
    <location>
        <begin position="393"/>
        <end position="412"/>
    </location>
</feature>
<dbReference type="AlphaFoldDB" id="A0A8S2GQ67"/>